<proteinExistence type="predicted"/>
<evidence type="ECO:0000313" key="2">
    <source>
        <dbReference type="EMBL" id="KAK4222990.1"/>
    </source>
</evidence>
<reference evidence="2" key="2">
    <citation type="submission" date="2023-05" db="EMBL/GenBank/DDBJ databases">
        <authorList>
            <consortium name="Lawrence Berkeley National Laboratory"/>
            <person name="Steindorff A."/>
            <person name="Hensen N."/>
            <person name="Bonometti L."/>
            <person name="Westerberg I."/>
            <person name="Brannstrom I.O."/>
            <person name="Guillou S."/>
            <person name="Cros-Aarteil S."/>
            <person name="Calhoun S."/>
            <person name="Haridas S."/>
            <person name="Kuo A."/>
            <person name="Mondo S."/>
            <person name="Pangilinan J."/>
            <person name="Riley R."/>
            <person name="Labutti K."/>
            <person name="Andreopoulos B."/>
            <person name="Lipzen A."/>
            <person name="Chen C."/>
            <person name="Yanf M."/>
            <person name="Daum C."/>
            <person name="Ng V."/>
            <person name="Clum A."/>
            <person name="Ohm R."/>
            <person name="Martin F."/>
            <person name="Silar P."/>
            <person name="Natvig D."/>
            <person name="Lalanne C."/>
            <person name="Gautier V."/>
            <person name="Ament-Velasquez S.L."/>
            <person name="Kruys A."/>
            <person name="Hutchinson M.I."/>
            <person name="Powell A.J."/>
            <person name="Barry K."/>
            <person name="Miller A.N."/>
            <person name="Grigoriev I.V."/>
            <person name="Debuchy R."/>
            <person name="Gladieux P."/>
            <person name="Thoren M.H."/>
            <person name="Johannesson H."/>
        </authorList>
    </citation>
    <scope>NUCLEOTIDE SEQUENCE</scope>
    <source>
        <strain evidence="2">CBS 990.96</strain>
    </source>
</reference>
<feature type="signal peptide" evidence="1">
    <location>
        <begin position="1"/>
        <end position="24"/>
    </location>
</feature>
<comment type="caution">
    <text evidence="2">The sequence shown here is derived from an EMBL/GenBank/DDBJ whole genome shotgun (WGS) entry which is preliminary data.</text>
</comment>
<accession>A0AAN6YQW4</accession>
<name>A0AAN6YQW4_9PEZI</name>
<evidence type="ECO:0000256" key="1">
    <source>
        <dbReference type="SAM" id="SignalP"/>
    </source>
</evidence>
<dbReference type="AlphaFoldDB" id="A0AAN6YQW4"/>
<keyword evidence="1" id="KW-0732">Signal</keyword>
<keyword evidence="3" id="KW-1185">Reference proteome</keyword>
<sequence length="166" mass="18138">MCPITNLKMILLAIVSFAASLILAAPTLTTSSTAAATCSNGIPEDKQHSSEYPLENYTNVVPIAAKDWKTYKINPDWYKAHFVSGPHISGFRQSEKDFGAFKCSFTCNAAGDDCSSFFIWFDNPGGALEQMNCVLFDAVVSEGDFVKTDDDTATFGAYDRICKTDE</sequence>
<dbReference type="EMBL" id="MU865445">
    <property type="protein sequence ID" value="KAK4222990.1"/>
    <property type="molecule type" value="Genomic_DNA"/>
</dbReference>
<gene>
    <name evidence="2" type="ORF">QBC38DRAFT_400521</name>
</gene>
<feature type="chain" id="PRO_5042902534" evidence="1">
    <location>
        <begin position="25"/>
        <end position="166"/>
    </location>
</feature>
<organism evidence="2 3">
    <name type="scientific">Podospora fimiseda</name>
    <dbReference type="NCBI Taxonomy" id="252190"/>
    <lineage>
        <taxon>Eukaryota</taxon>
        <taxon>Fungi</taxon>
        <taxon>Dikarya</taxon>
        <taxon>Ascomycota</taxon>
        <taxon>Pezizomycotina</taxon>
        <taxon>Sordariomycetes</taxon>
        <taxon>Sordariomycetidae</taxon>
        <taxon>Sordariales</taxon>
        <taxon>Podosporaceae</taxon>
        <taxon>Podospora</taxon>
    </lineage>
</organism>
<evidence type="ECO:0000313" key="3">
    <source>
        <dbReference type="Proteomes" id="UP001301958"/>
    </source>
</evidence>
<protein>
    <submittedName>
        <fullName evidence="2">Uncharacterized protein</fullName>
    </submittedName>
</protein>
<reference evidence="2" key="1">
    <citation type="journal article" date="2023" name="Mol. Phylogenet. Evol.">
        <title>Genome-scale phylogeny and comparative genomics of the fungal order Sordariales.</title>
        <authorList>
            <person name="Hensen N."/>
            <person name="Bonometti L."/>
            <person name="Westerberg I."/>
            <person name="Brannstrom I.O."/>
            <person name="Guillou S."/>
            <person name="Cros-Aarteil S."/>
            <person name="Calhoun S."/>
            <person name="Haridas S."/>
            <person name="Kuo A."/>
            <person name="Mondo S."/>
            <person name="Pangilinan J."/>
            <person name="Riley R."/>
            <person name="LaButti K."/>
            <person name="Andreopoulos B."/>
            <person name="Lipzen A."/>
            <person name="Chen C."/>
            <person name="Yan M."/>
            <person name="Daum C."/>
            <person name="Ng V."/>
            <person name="Clum A."/>
            <person name="Steindorff A."/>
            <person name="Ohm R.A."/>
            <person name="Martin F."/>
            <person name="Silar P."/>
            <person name="Natvig D.O."/>
            <person name="Lalanne C."/>
            <person name="Gautier V."/>
            <person name="Ament-Velasquez S.L."/>
            <person name="Kruys A."/>
            <person name="Hutchinson M.I."/>
            <person name="Powell A.J."/>
            <person name="Barry K."/>
            <person name="Miller A.N."/>
            <person name="Grigoriev I.V."/>
            <person name="Debuchy R."/>
            <person name="Gladieux P."/>
            <person name="Hiltunen Thoren M."/>
            <person name="Johannesson H."/>
        </authorList>
    </citation>
    <scope>NUCLEOTIDE SEQUENCE</scope>
    <source>
        <strain evidence="2">CBS 990.96</strain>
    </source>
</reference>
<dbReference type="Proteomes" id="UP001301958">
    <property type="component" value="Unassembled WGS sequence"/>
</dbReference>